<keyword evidence="3" id="KW-0328">Glycosyltransferase</keyword>
<comment type="caution">
    <text evidence="7">The sequence shown here is derived from an EMBL/GenBank/DDBJ whole genome shotgun (WGS) entry which is preliminary data.</text>
</comment>
<dbReference type="Proteomes" id="UP000433309">
    <property type="component" value="Unassembled WGS sequence"/>
</dbReference>
<evidence type="ECO:0000256" key="3">
    <source>
        <dbReference type="ARBA" id="ARBA00022676"/>
    </source>
</evidence>
<proteinExistence type="predicted"/>
<evidence type="ECO:0000256" key="1">
    <source>
        <dbReference type="ARBA" id="ARBA00004236"/>
    </source>
</evidence>
<accession>A0A6I2KZ15</accession>
<organism evidence="7 8">
    <name type="scientific">Duganella guangzhouensis</name>
    <dbReference type="NCBI Taxonomy" id="2666084"/>
    <lineage>
        <taxon>Bacteria</taxon>
        <taxon>Pseudomonadati</taxon>
        <taxon>Pseudomonadota</taxon>
        <taxon>Betaproteobacteria</taxon>
        <taxon>Burkholderiales</taxon>
        <taxon>Oxalobacteraceae</taxon>
        <taxon>Telluria group</taxon>
        <taxon>Duganella</taxon>
    </lineage>
</organism>
<evidence type="ECO:0000259" key="6">
    <source>
        <dbReference type="Pfam" id="PF00535"/>
    </source>
</evidence>
<dbReference type="RefSeq" id="WP_154374445.1">
    <property type="nucleotide sequence ID" value="NZ_WKJK01000003.1"/>
</dbReference>
<dbReference type="CDD" id="cd00761">
    <property type="entry name" value="Glyco_tranf_GTA_type"/>
    <property type="match status" value="1"/>
</dbReference>
<evidence type="ECO:0000313" key="8">
    <source>
        <dbReference type="Proteomes" id="UP000433309"/>
    </source>
</evidence>
<evidence type="ECO:0000313" key="7">
    <source>
        <dbReference type="EMBL" id="MRW89704.1"/>
    </source>
</evidence>
<keyword evidence="8" id="KW-1185">Reference proteome</keyword>
<gene>
    <name evidence="7" type="ORF">GJ699_06890</name>
</gene>
<dbReference type="EMBL" id="WKJK01000003">
    <property type="protein sequence ID" value="MRW89704.1"/>
    <property type="molecule type" value="Genomic_DNA"/>
</dbReference>
<sequence>MIGIVIPAHNEQRYLDDCLLAAQAATVHPELGGEPVRIVVALDSCSDRSQEIVLRHAERAAPGCVIDHVSVDVRNVGVARAAGSRHLLRHGARWLAFTDADTRVAPDWLAAQLRLKVDVVCGTVAVNDWSPHREDTERLRGYFHHHYNDADGHRHIHGANLGVSAAAYLRAGGFEARICGEDVALVAALERTGARFAWSAAPRVFTSARRDAKARGGFGDTLLRYAASARAESAIAGAARI</sequence>
<dbReference type="Pfam" id="PF00535">
    <property type="entry name" value="Glycos_transf_2"/>
    <property type="match status" value="1"/>
</dbReference>
<comment type="subcellular location">
    <subcellularLocation>
        <location evidence="1">Cell membrane</location>
    </subcellularLocation>
</comment>
<dbReference type="PANTHER" id="PTHR43646:SF2">
    <property type="entry name" value="GLYCOSYLTRANSFERASE 2-LIKE DOMAIN-CONTAINING PROTEIN"/>
    <property type="match status" value="1"/>
</dbReference>
<dbReference type="PANTHER" id="PTHR43646">
    <property type="entry name" value="GLYCOSYLTRANSFERASE"/>
    <property type="match status" value="1"/>
</dbReference>
<reference evidence="7 8" key="1">
    <citation type="submission" date="2019-11" db="EMBL/GenBank/DDBJ databases">
        <title>Novel species isolated from a subtropical stream in China.</title>
        <authorList>
            <person name="Lu H."/>
        </authorList>
    </citation>
    <scope>NUCLEOTIDE SEQUENCE [LARGE SCALE GENOMIC DNA]</scope>
    <source>
        <strain evidence="7 8">FT80W</strain>
    </source>
</reference>
<keyword evidence="5" id="KW-0472">Membrane</keyword>
<keyword evidence="4 7" id="KW-0808">Transferase</keyword>
<dbReference type="AlphaFoldDB" id="A0A6I2KZ15"/>
<dbReference type="GO" id="GO:0005886">
    <property type="term" value="C:plasma membrane"/>
    <property type="evidence" value="ECO:0007669"/>
    <property type="project" value="UniProtKB-SubCell"/>
</dbReference>
<dbReference type="GO" id="GO:0016757">
    <property type="term" value="F:glycosyltransferase activity"/>
    <property type="evidence" value="ECO:0007669"/>
    <property type="project" value="UniProtKB-KW"/>
</dbReference>
<dbReference type="SUPFAM" id="SSF53448">
    <property type="entry name" value="Nucleotide-diphospho-sugar transferases"/>
    <property type="match status" value="1"/>
</dbReference>
<evidence type="ECO:0000256" key="5">
    <source>
        <dbReference type="ARBA" id="ARBA00023136"/>
    </source>
</evidence>
<dbReference type="InterPro" id="IPR001173">
    <property type="entry name" value="Glyco_trans_2-like"/>
</dbReference>
<feature type="domain" description="Glycosyltransferase 2-like" evidence="6">
    <location>
        <begin position="4"/>
        <end position="138"/>
    </location>
</feature>
<dbReference type="Gene3D" id="3.90.550.10">
    <property type="entry name" value="Spore Coat Polysaccharide Biosynthesis Protein SpsA, Chain A"/>
    <property type="match status" value="1"/>
</dbReference>
<evidence type="ECO:0000256" key="2">
    <source>
        <dbReference type="ARBA" id="ARBA00022475"/>
    </source>
</evidence>
<protein>
    <submittedName>
        <fullName evidence="7">Glycosyltransferase</fullName>
    </submittedName>
</protein>
<name>A0A6I2KZ15_9BURK</name>
<evidence type="ECO:0000256" key="4">
    <source>
        <dbReference type="ARBA" id="ARBA00022679"/>
    </source>
</evidence>
<keyword evidence="2" id="KW-1003">Cell membrane</keyword>
<dbReference type="InterPro" id="IPR029044">
    <property type="entry name" value="Nucleotide-diphossugar_trans"/>
</dbReference>